<dbReference type="Pfam" id="PF12625">
    <property type="entry name" value="Arabinose_bd"/>
    <property type="match status" value="1"/>
</dbReference>
<keyword evidence="2" id="KW-0238">DNA-binding</keyword>
<protein>
    <submittedName>
        <fullName evidence="5">AraC family transcriptional regulator</fullName>
    </submittedName>
</protein>
<reference evidence="5 6" key="1">
    <citation type="submission" date="2022-09" db="EMBL/GenBank/DDBJ databases">
        <title>Chelativorans salina sp. nov., a novel slightly halophilic bacterium isolated from a saline lake sediment enrichment.</title>
        <authorList>
            <person name="Gao L."/>
            <person name="Fang B.-Z."/>
            <person name="Li W.-J."/>
        </authorList>
    </citation>
    <scope>NUCLEOTIDE SEQUENCE [LARGE SCALE GENOMIC DNA]</scope>
    <source>
        <strain evidence="5 6">EGI FJ00035</strain>
    </source>
</reference>
<dbReference type="RefSeq" id="WP_260904162.1">
    <property type="nucleotide sequence ID" value="NZ_JAOCZP010000004.1"/>
</dbReference>
<dbReference type="PRINTS" id="PR00032">
    <property type="entry name" value="HTHARAC"/>
</dbReference>
<accession>A0ABT2LP53</accession>
<evidence type="ECO:0000256" key="3">
    <source>
        <dbReference type="ARBA" id="ARBA00023163"/>
    </source>
</evidence>
<dbReference type="EMBL" id="JAOCZP010000004">
    <property type="protein sequence ID" value="MCT7376341.1"/>
    <property type="molecule type" value="Genomic_DNA"/>
</dbReference>
<dbReference type="SUPFAM" id="SSF46689">
    <property type="entry name" value="Homeodomain-like"/>
    <property type="match status" value="1"/>
</dbReference>
<sequence length="370" mass="40974">MRLLRPNCIIHADAVLHVWMLHGLTELQQEVIVFGATVAAGIVSGLLEFTTRCGADGSKLIAAAHIDPVRLGDPDARVPLDRYIALMRAAKSATNDTALALKFSENVSVSDMSILGLIMEASATMGEAFIQLQRYSQVAAETSGASEGPQFEVVSRGGRLFMVDHRQHPNLFPELTEFTFGSLTCGPRRFLPRPHVLAVYVTHRAPPHAAEYERVFQCPVHFGCHWNAMQLHPDVAEWKVAQAPRYVFGVLAQHADGLLTNLEAGETLCSRIEKLVLPTLHHSPLTAEAVAARLGFSRQTLFRKLREEGQSFSNVIQDLRRRLAIAYIEGRIATVTETAYLLGFSDFSSFSRAFKRWTGVAPSEYRHLDS</sequence>
<gene>
    <name evidence="5" type="ORF">N5A92_14985</name>
</gene>
<organism evidence="5 6">
    <name type="scientific">Chelativorans salis</name>
    <dbReference type="NCBI Taxonomy" id="2978478"/>
    <lineage>
        <taxon>Bacteria</taxon>
        <taxon>Pseudomonadati</taxon>
        <taxon>Pseudomonadota</taxon>
        <taxon>Alphaproteobacteria</taxon>
        <taxon>Hyphomicrobiales</taxon>
        <taxon>Phyllobacteriaceae</taxon>
        <taxon>Chelativorans</taxon>
    </lineage>
</organism>
<evidence type="ECO:0000313" key="5">
    <source>
        <dbReference type="EMBL" id="MCT7376341.1"/>
    </source>
</evidence>
<keyword evidence="6" id="KW-1185">Reference proteome</keyword>
<dbReference type="InterPro" id="IPR018060">
    <property type="entry name" value="HTH_AraC"/>
</dbReference>
<keyword evidence="1" id="KW-0805">Transcription regulation</keyword>
<dbReference type="Gene3D" id="1.10.10.60">
    <property type="entry name" value="Homeodomain-like"/>
    <property type="match status" value="1"/>
</dbReference>
<evidence type="ECO:0000256" key="2">
    <source>
        <dbReference type="ARBA" id="ARBA00023125"/>
    </source>
</evidence>
<dbReference type="SMART" id="SM00342">
    <property type="entry name" value="HTH_ARAC"/>
    <property type="match status" value="1"/>
</dbReference>
<feature type="domain" description="HTH araC/xylS-type" evidence="4">
    <location>
        <begin position="270"/>
        <end position="368"/>
    </location>
</feature>
<dbReference type="InterPro" id="IPR032687">
    <property type="entry name" value="AraC-type_N"/>
</dbReference>
<evidence type="ECO:0000313" key="6">
    <source>
        <dbReference type="Proteomes" id="UP001320831"/>
    </source>
</evidence>
<name>A0ABT2LP53_9HYPH</name>
<dbReference type="PANTHER" id="PTHR47894">
    <property type="entry name" value="HTH-TYPE TRANSCRIPTIONAL REGULATOR GADX"/>
    <property type="match status" value="1"/>
</dbReference>
<dbReference type="Proteomes" id="UP001320831">
    <property type="component" value="Unassembled WGS sequence"/>
</dbReference>
<dbReference type="PANTHER" id="PTHR47894:SF1">
    <property type="entry name" value="HTH-TYPE TRANSCRIPTIONAL REGULATOR VQSM"/>
    <property type="match status" value="1"/>
</dbReference>
<evidence type="ECO:0000259" key="4">
    <source>
        <dbReference type="PROSITE" id="PS01124"/>
    </source>
</evidence>
<keyword evidence="3" id="KW-0804">Transcription</keyword>
<dbReference type="InterPro" id="IPR009057">
    <property type="entry name" value="Homeodomain-like_sf"/>
</dbReference>
<dbReference type="InterPro" id="IPR020449">
    <property type="entry name" value="Tscrpt_reg_AraC-type_HTH"/>
</dbReference>
<dbReference type="Pfam" id="PF12833">
    <property type="entry name" value="HTH_18"/>
    <property type="match status" value="1"/>
</dbReference>
<comment type="caution">
    <text evidence="5">The sequence shown here is derived from an EMBL/GenBank/DDBJ whole genome shotgun (WGS) entry which is preliminary data.</text>
</comment>
<proteinExistence type="predicted"/>
<evidence type="ECO:0000256" key="1">
    <source>
        <dbReference type="ARBA" id="ARBA00023015"/>
    </source>
</evidence>
<dbReference type="PROSITE" id="PS01124">
    <property type="entry name" value="HTH_ARAC_FAMILY_2"/>
    <property type="match status" value="1"/>
</dbReference>